<dbReference type="EMBL" id="JAVRFD010001081">
    <property type="protein sequence ID" value="MDT0551427.1"/>
    <property type="molecule type" value="Genomic_DNA"/>
</dbReference>
<proteinExistence type="inferred from homology"/>
<dbReference type="RefSeq" id="WP_311731630.1">
    <property type="nucleotide sequence ID" value="NZ_JAVRFD010001081.1"/>
</dbReference>
<keyword evidence="2" id="KW-0436">Ligase</keyword>
<evidence type="ECO:0000259" key="3">
    <source>
        <dbReference type="Pfam" id="PF00501"/>
    </source>
</evidence>
<evidence type="ECO:0000313" key="5">
    <source>
        <dbReference type="Proteomes" id="UP001180754"/>
    </source>
</evidence>
<dbReference type="Gene3D" id="3.40.50.12780">
    <property type="entry name" value="N-terminal domain of ligase-like"/>
    <property type="match status" value="1"/>
</dbReference>
<reference evidence="4" key="1">
    <citation type="submission" date="2024-05" db="EMBL/GenBank/DDBJ databases">
        <title>30 novel species of actinomycetes from the DSMZ collection.</title>
        <authorList>
            <person name="Nouioui I."/>
        </authorList>
    </citation>
    <scope>NUCLEOTIDE SEQUENCE</scope>
    <source>
        <strain evidence="4">DSM 41529</strain>
    </source>
</reference>
<comment type="caution">
    <text evidence="4">The sequence shown here is derived from an EMBL/GenBank/DDBJ whole genome shotgun (WGS) entry which is preliminary data.</text>
</comment>
<accession>A0ABU2Y054</accession>
<evidence type="ECO:0000313" key="4">
    <source>
        <dbReference type="EMBL" id="MDT0551427.1"/>
    </source>
</evidence>
<keyword evidence="5" id="KW-1185">Reference proteome</keyword>
<comment type="similarity">
    <text evidence="1">Belongs to the ATP-dependent AMP-binding enzyme family.</text>
</comment>
<evidence type="ECO:0000256" key="2">
    <source>
        <dbReference type="ARBA" id="ARBA00022598"/>
    </source>
</evidence>
<dbReference type="PANTHER" id="PTHR24096">
    <property type="entry name" value="LONG-CHAIN-FATTY-ACID--COA LIGASE"/>
    <property type="match status" value="1"/>
</dbReference>
<dbReference type="PANTHER" id="PTHR24096:SF149">
    <property type="entry name" value="AMP-BINDING DOMAIN-CONTAINING PROTEIN-RELATED"/>
    <property type="match status" value="1"/>
</dbReference>
<organism evidence="4 5">
    <name type="scientific">Streptomyces lonegramiae</name>
    <dbReference type="NCBI Taxonomy" id="3075524"/>
    <lineage>
        <taxon>Bacteria</taxon>
        <taxon>Bacillati</taxon>
        <taxon>Actinomycetota</taxon>
        <taxon>Actinomycetes</taxon>
        <taxon>Kitasatosporales</taxon>
        <taxon>Streptomycetaceae</taxon>
        <taxon>Streptomyces</taxon>
    </lineage>
</organism>
<feature type="non-terminal residue" evidence="4">
    <location>
        <position position="96"/>
    </location>
</feature>
<evidence type="ECO:0000256" key="1">
    <source>
        <dbReference type="ARBA" id="ARBA00006432"/>
    </source>
</evidence>
<feature type="domain" description="AMP-dependent synthetase/ligase" evidence="3">
    <location>
        <begin position="31"/>
        <end position="95"/>
    </location>
</feature>
<dbReference type="InterPro" id="IPR042099">
    <property type="entry name" value="ANL_N_sf"/>
</dbReference>
<dbReference type="Pfam" id="PF00501">
    <property type="entry name" value="AMP-binding"/>
    <property type="match status" value="1"/>
</dbReference>
<name>A0ABU2Y054_9ACTN</name>
<sequence>MSFASPFPDVDLPTVSVYDYLFADMSPADANRSARVDAKSGAETSYGDLVSRIDSFAGGLAARGIGVGDVVALLSPNSSSFAIAFHGILRAGATAT</sequence>
<protein>
    <submittedName>
        <fullName evidence="4">AMP-binding protein</fullName>
    </submittedName>
</protein>
<dbReference type="Proteomes" id="UP001180754">
    <property type="component" value="Unassembled WGS sequence"/>
</dbReference>
<gene>
    <name evidence="4" type="ORF">RND15_53635</name>
</gene>
<dbReference type="InterPro" id="IPR000873">
    <property type="entry name" value="AMP-dep_synth/lig_dom"/>
</dbReference>
<dbReference type="SUPFAM" id="SSF56801">
    <property type="entry name" value="Acetyl-CoA synthetase-like"/>
    <property type="match status" value="1"/>
</dbReference>